<keyword evidence="3 14" id="KW-0813">Transport</keyword>
<evidence type="ECO:0000313" key="20">
    <source>
        <dbReference type="EMBL" id="MCB5409146.1"/>
    </source>
</evidence>
<evidence type="ECO:0000256" key="6">
    <source>
        <dbReference type="ARBA" id="ARBA00022692"/>
    </source>
</evidence>
<dbReference type="PANTHER" id="PTHR30069">
    <property type="entry name" value="TONB-DEPENDENT OUTER MEMBRANE RECEPTOR"/>
    <property type="match status" value="1"/>
</dbReference>
<reference evidence="20 21" key="1">
    <citation type="submission" date="2020-07" db="EMBL/GenBank/DDBJ databases">
        <title>Pseudogemmobacter sp. nov., isolated from poultry manure in Taiwan.</title>
        <authorList>
            <person name="Lin S.-Y."/>
            <person name="Tang Y.-S."/>
            <person name="Young C.-C."/>
        </authorList>
    </citation>
    <scope>NUCLEOTIDE SEQUENCE [LARGE SCALE GENOMIC DNA]</scope>
    <source>
        <strain evidence="20 21">CC-YST710</strain>
    </source>
</reference>
<keyword evidence="10 16" id="KW-0798">TonB box</keyword>
<dbReference type="NCBIfam" id="NF010048">
    <property type="entry name" value="PRK13524.1"/>
    <property type="match status" value="1"/>
</dbReference>
<keyword evidence="4 14" id="KW-1134">Transmembrane beta strand</keyword>
<comment type="caution">
    <text evidence="20">The sequence shown here is derived from an EMBL/GenBank/DDBJ whole genome shotgun (WGS) entry which is preliminary data.</text>
</comment>
<name>A0ABS8CID1_9RHOB</name>
<evidence type="ECO:0000256" key="9">
    <source>
        <dbReference type="ARBA" id="ARBA00023065"/>
    </source>
</evidence>
<keyword evidence="21" id="KW-1185">Reference proteome</keyword>
<evidence type="ECO:0000256" key="16">
    <source>
        <dbReference type="RuleBase" id="RU003357"/>
    </source>
</evidence>
<protein>
    <submittedName>
        <fullName evidence="20">FepA family TonB-dependent siderophore receptor</fullName>
    </submittedName>
</protein>
<dbReference type="InterPro" id="IPR039426">
    <property type="entry name" value="TonB-dep_rcpt-like"/>
</dbReference>
<evidence type="ECO:0000256" key="7">
    <source>
        <dbReference type="ARBA" id="ARBA00022729"/>
    </source>
</evidence>
<dbReference type="InterPro" id="IPR037066">
    <property type="entry name" value="Plug_dom_sf"/>
</dbReference>
<evidence type="ECO:0000259" key="19">
    <source>
        <dbReference type="Pfam" id="PF07715"/>
    </source>
</evidence>
<dbReference type="PROSITE" id="PS52016">
    <property type="entry name" value="TONB_DEPENDENT_REC_3"/>
    <property type="match status" value="1"/>
</dbReference>
<keyword evidence="5" id="KW-0410">Iron transport</keyword>
<evidence type="ECO:0000256" key="10">
    <source>
        <dbReference type="ARBA" id="ARBA00023077"/>
    </source>
</evidence>
<keyword evidence="7 17" id="KW-0732">Signal</keyword>
<dbReference type="Pfam" id="PF07715">
    <property type="entry name" value="Plug"/>
    <property type="match status" value="1"/>
</dbReference>
<feature type="short sequence motif" description="TonB C-terminal box" evidence="15">
    <location>
        <begin position="732"/>
        <end position="749"/>
    </location>
</feature>
<evidence type="ECO:0000256" key="1">
    <source>
        <dbReference type="ARBA" id="ARBA00004571"/>
    </source>
</evidence>
<evidence type="ECO:0000256" key="8">
    <source>
        <dbReference type="ARBA" id="ARBA00023004"/>
    </source>
</evidence>
<dbReference type="PROSITE" id="PS01156">
    <property type="entry name" value="TONB_DEPENDENT_REC_2"/>
    <property type="match status" value="1"/>
</dbReference>
<feature type="signal peptide" evidence="17">
    <location>
        <begin position="1"/>
        <end position="29"/>
    </location>
</feature>
<feature type="domain" description="TonB-dependent receptor plug" evidence="19">
    <location>
        <begin position="54"/>
        <end position="171"/>
    </location>
</feature>
<keyword evidence="12 20" id="KW-0675">Receptor</keyword>
<keyword evidence="11 14" id="KW-0472">Membrane</keyword>
<organism evidence="20 21">
    <name type="scientific">Pseudogemmobacter faecipullorum</name>
    <dbReference type="NCBI Taxonomy" id="2755041"/>
    <lineage>
        <taxon>Bacteria</taxon>
        <taxon>Pseudomonadati</taxon>
        <taxon>Pseudomonadota</taxon>
        <taxon>Alphaproteobacteria</taxon>
        <taxon>Rhodobacterales</taxon>
        <taxon>Paracoccaceae</taxon>
        <taxon>Pseudogemmobacter</taxon>
    </lineage>
</organism>
<dbReference type="InterPro" id="IPR036942">
    <property type="entry name" value="Beta-barrel_TonB_sf"/>
</dbReference>
<dbReference type="SUPFAM" id="SSF56935">
    <property type="entry name" value="Porins"/>
    <property type="match status" value="1"/>
</dbReference>
<feature type="domain" description="TonB-dependent receptor-like beta-barrel" evidence="18">
    <location>
        <begin position="293"/>
        <end position="717"/>
    </location>
</feature>
<dbReference type="EMBL" id="JACDXX010000003">
    <property type="protein sequence ID" value="MCB5409146.1"/>
    <property type="molecule type" value="Genomic_DNA"/>
</dbReference>
<dbReference type="Gene3D" id="2.40.170.20">
    <property type="entry name" value="TonB-dependent receptor, beta-barrel domain"/>
    <property type="match status" value="1"/>
</dbReference>
<dbReference type="NCBIfam" id="NF010051">
    <property type="entry name" value="PRK13528.1"/>
    <property type="match status" value="1"/>
</dbReference>
<keyword evidence="8" id="KW-0408">Iron</keyword>
<dbReference type="RefSeq" id="WP_226934053.1">
    <property type="nucleotide sequence ID" value="NZ_JACDXX010000003.1"/>
</dbReference>
<keyword evidence="6 14" id="KW-0812">Transmembrane</keyword>
<evidence type="ECO:0000256" key="2">
    <source>
        <dbReference type="ARBA" id="ARBA00009810"/>
    </source>
</evidence>
<evidence type="ECO:0000256" key="4">
    <source>
        <dbReference type="ARBA" id="ARBA00022452"/>
    </source>
</evidence>
<comment type="similarity">
    <text evidence="2 14 16">Belongs to the TonB-dependent receptor family.</text>
</comment>
<feature type="chain" id="PRO_5045994218" evidence="17">
    <location>
        <begin position="30"/>
        <end position="749"/>
    </location>
</feature>
<evidence type="ECO:0000256" key="17">
    <source>
        <dbReference type="SAM" id="SignalP"/>
    </source>
</evidence>
<dbReference type="Gene3D" id="2.170.130.10">
    <property type="entry name" value="TonB-dependent receptor, plug domain"/>
    <property type="match status" value="1"/>
</dbReference>
<accession>A0ABS8CID1</accession>
<keyword evidence="13 14" id="KW-0998">Cell outer membrane</keyword>
<evidence type="ECO:0000256" key="14">
    <source>
        <dbReference type="PROSITE-ProRule" id="PRU01360"/>
    </source>
</evidence>
<evidence type="ECO:0000259" key="18">
    <source>
        <dbReference type="Pfam" id="PF00593"/>
    </source>
</evidence>
<evidence type="ECO:0000256" key="15">
    <source>
        <dbReference type="PROSITE-ProRule" id="PRU10144"/>
    </source>
</evidence>
<evidence type="ECO:0000313" key="21">
    <source>
        <dbReference type="Proteomes" id="UP001198571"/>
    </source>
</evidence>
<comment type="subcellular location">
    <subcellularLocation>
        <location evidence="1 14">Cell outer membrane</location>
        <topology evidence="1 14">Multi-pass membrane protein</topology>
    </subcellularLocation>
</comment>
<dbReference type="InterPro" id="IPR000531">
    <property type="entry name" value="Beta-barrel_TonB"/>
</dbReference>
<keyword evidence="9" id="KW-0406">Ion transport</keyword>
<dbReference type="CDD" id="cd01347">
    <property type="entry name" value="ligand_gated_channel"/>
    <property type="match status" value="1"/>
</dbReference>
<dbReference type="InterPro" id="IPR012910">
    <property type="entry name" value="Plug_dom"/>
</dbReference>
<sequence length="749" mass="80384">MARSSARLASGTALSLLLSTGILIGTAYAQEAAGEDEAEALGTIVLSAEDQIKQALGVSTVTSEDLAKTPVVNDISEIIRKMPGVNLTGATASGQRGNQRQIDLRGMGPENTLILIDGKPVNSRSAVKMGRNGERDSRGDSNWVPADLIERIEVIRGPAAARYGSGAAGGVVNIITKRPEEMTASVGLHFNSPERGAEGATQRGSFMVAGPAGERLSFRLHGGYARTDADALDINDGAITDAGGTRMLAGREGVVNKDLGALLTWQAAEGHEVDFEASASRQGNIYAGDTQLGSIGTIPAGLWGQETNRMYRRTFALSHRGDYDFGTSNSYVQLENTNNTRLCEGLAGSGEGAITNCVDSDGDGVNDAPGFQTIRTSNISAKTEWMLPLNLRGKETMLTLGAEVRHEKIDDPASITVTLPPTITGPDLENDPSRRDTKLSQTTIGLFAEANIYWNDRLILTPGLRYDHNSGFGSNVSPSLNAEYTFSDEVKLKVGVARAFKAPNVFQLNPNYVYNTRGNGCPWVDGVRLPGPCYVAGNPDLDAEISLNKEIGVAYEGENGLSASVTWFHNDYKNKIYSGQVQQNEDATTNRLFRWENTGPAVIEGIEGNFATAIGEDLMLNTNFTYMIDSKIKSTGQPLSLVPDYTINASLDWAVRDDMLLLLSATHYGPIQPSAVSVVTGSVTEDPNERGGYTLWNLGMKWEMNEATQLSAGVSNLFDKQVFRTETSGGSNTFNEPGRAFYIGLNATF</sequence>
<evidence type="ECO:0000256" key="5">
    <source>
        <dbReference type="ARBA" id="ARBA00022496"/>
    </source>
</evidence>
<dbReference type="PANTHER" id="PTHR30069:SF8">
    <property type="entry name" value="TONB-DEPENDENT SIDEROPHORE RECEPTOR PROTEIN"/>
    <property type="match status" value="1"/>
</dbReference>
<dbReference type="Proteomes" id="UP001198571">
    <property type="component" value="Unassembled WGS sequence"/>
</dbReference>
<dbReference type="InterPro" id="IPR058134">
    <property type="entry name" value="PirA/FepA/PfeA"/>
</dbReference>
<evidence type="ECO:0000256" key="12">
    <source>
        <dbReference type="ARBA" id="ARBA00023170"/>
    </source>
</evidence>
<evidence type="ECO:0000256" key="11">
    <source>
        <dbReference type="ARBA" id="ARBA00023136"/>
    </source>
</evidence>
<dbReference type="InterPro" id="IPR010917">
    <property type="entry name" value="TonB_rcpt_CS"/>
</dbReference>
<gene>
    <name evidence="20" type="ORF">H0485_03875</name>
</gene>
<dbReference type="Pfam" id="PF00593">
    <property type="entry name" value="TonB_dep_Rec_b-barrel"/>
    <property type="match status" value="1"/>
</dbReference>
<proteinExistence type="inferred from homology"/>
<dbReference type="NCBIfam" id="TIGR01783">
    <property type="entry name" value="TonB-siderophor"/>
    <property type="match status" value="1"/>
</dbReference>
<evidence type="ECO:0000256" key="3">
    <source>
        <dbReference type="ARBA" id="ARBA00022448"/>
    </source>
</evidence>
<dbReference type="InterPro" id="IPR010105">
    <property type="entry name" value="TonB_sidphr_rcpt"/>
</dbReference>
<evidence type="ECO:0000256" key="13">
    <source>
        <dbReference type="ARBA" id="ARBA00023237"/>
    </source>
</evidence>